<comment type="similarity">
    <text evidence="2">Belongs to the binding-protein-dependent transport system permease family. CysTW subfamily.</text>
</comment>
<evidence type="ECO:0000256" key="6">
    <source>
        <dbReference type="ARBA" id="ARBA00022989"/>
    </source>
</evidence>
<comment type="subcellular location">
    <subcellularLocation>
        <location evidence="1 8">Cell membrane</location>
        <topology evidence="1 8">Multi-pass membrane protein</topology>
    </subcellularLocation>
</comment>
<reference evidence="10" key="2">
    <citation type="journal article" date="2018" name="ISME J.">
        <title>A dynamic microbial community with high functional redundancy inhabits the cold, oxic subseafloor aquifer.</title>
        <authorList>
            <person name="Tully B.J."/>
            <person name="Wheat C.G."/>
            <person name="Glazer B.T."/>
            <person name="Huber J.A."/>
        </authorList>
    </citation>
    <scope>NUCLEOTIDE SEQUENCE</scope>
    <source>
        <strain evidence="10">NORP83</strain>
    </source>
</reference>
<accession>A0A2A4Z7A2</accession>
<feature type="transmembrane region" description="Helical" evidence="8">
    <location>
        <begin position="334"/>
        <end position="363"/>
    </location>
</feature>
<feature type="transmembrane region" description="Helical" evidence="8">
    <location>
        <begin position="291"/>
        <end position="313"/>
    </location>
</feature>
<evidence type="ECO:0000256" key="1">
    <source>
        <dbReference type="ARBA" id="ARBA00004651"/>
    </source>
</evidence>
<dbReference type="PANTHER" id="PTHR42929">
    <property type="entry name" value="INNER MEMBRANE ABC TRANSPORTER PERMEASE PROTEIN YDCU-RELATED-RELATED"/>
    <property type="match status" value="1"/>
</dbReference>
<sequence length="423" mass="47102">MSDIQTINRPQSKIILLTEQEAGFARKEVRRYRRTAFFMVAPLLLFLLFAFVAPIGTMLHRGFYSPVVANLIPTTLEHLTTWDGENIPDDATITQLAVDFKRLAADRTSGKFAEAINRNMPGASSTIKSTARKLRKVEDAELKQNGVALLLKANKKWADPQIWFAIRKAGQTYSDTHYLKALDLERNNQGELQIRKSAQIYIQLYTKTLKLALYITLTCLLLGYPLAYYLANAPAKSANLLMIFVLLPFWTSLLVRTTSWIALLQTNGVVNSFLMSIGITSEPLEMLYTEFSTIIAMTHILLPFMILPLYSVMKGIDPTYMKAAMSMGAKPIPAFIKIYLPNTLPGLSAGALLVFIISVGYYITPALVGGTDGQMISNIIAFHMQQSNNWGLAAALGTLLLVLILALYWLYDRFVGASNIKLG</sequence>
<keyword evidence="5 8" id="KW-0812">Transmembrane</keyword>
<evidence type="ECO:0000256" key="3">
    <source>
        <dbReference type="ARBA" id="ARBA00022448"/>
    </source>
</evidence>
<dbReference type="CDD" id="cd06261">
    <property type="entry name" value="TM_PBP2"/>
    <property type="match status" value="1"/>
</dbReference>
<evidence type="ECO:0000256" key="8">
    <source>
        <dbReference type="RuleBase" id="RU363032"/>
    </source>
</evidence>
<dbReference type="InterPro" id="IPR035906">
    <property type="entry name" value="MetI-like_sf"/>
</dbReference>
<evidence type="ECO:0000256" key="2">
    <source>
        <dbReference type="ARBA" id="ARBA00007069"/>
    </source>
</evidence>
<evidence type="ECO:0000256" key="5">
    <source>
        <dbReference type="ARBA" id="ARBA00022692"/>
    </source>
</evidence>
<dbReference type="GO" id="GO:0055085">
    <property type="term" value="P:transmembrane transport"/>
    <property type="evidence" value="ECO:0007669"/>
    <property type="project" value="InterPro"/>
</dbReference>
<protein>
    <submittedName>
        <fullName evidence="10">ABC transporter permease</fullName>
    </submittedName>
</protein>
<dbReference type="PANTHER" id="PTHR42929:SF5">
    <property type="entry name" value="ABC TRANSPORTER PERMEASE PROTEIN"/>
    <property type="match status" value="1"/>
</dbReference>
<evidence type="ECO:0000256" key="7">
    <source>
        <dbReference type="ARBA" id="ARBA00023136"/>
    </source>
</evidence>
<keyword evidence="6 8" id="KW-1133">Transmembrane helix</keyword>
<organism evidence="10">
    <name type="scientific">OCS116 cluster bacterium</name>
    <dbReference type="NCBI Taxonomy" id="2030921"/>
    <lineage>
        <taxon>Bacteria</taxon>
        <taxon>Pseudomonadati</taxon>
        <taxon>Pseudomonadota</taxon>
        <taxon>Alphaproteobacteria</taxon>
        <taxon>OCS116 cluster</taxon>
    </lineage>
</organism>
<gene>
    <name evidence="10" type="ORF">COB13_04325</name>
</gene>
<dbReference type="AlphaFoldDB" id="A0A2A4Z7A2"/>
<evidence type="ECO:0000256" key="4">
    <source>
        <dbReference type="ARBA" id="ARBA00022475"/>
    </source>
</evidence>
<dbReference type="SUPFAM" id="SSF161098">
    <property type="entry name" value="MetI-like"/>
    <property type="match status" value="1"/>
</dbReference>
<feature type="domain" description="ABC transmembrane type-1" evidence="9">
    <location>
        <begin position="205"/>
        <end position="411"/>
    </location>
</feature>
<keyword evidence="4" id="KW-1003">Cell membrane</keyword>
<keyword evidence="3 8" id="KW-0813">Transport</keyword>
<evidence type="ECO:0000259" key="9">
    <source>
        <dbReference type="PROSITE" id="PS50928"/>
    </source>
</evidence>
<comment type="caution">
    <text evidence="10">The sequence shown here is derived from an EMBL/GenBank/DDBJ whole genome shotgun (WGS) entry which is preliminary data.</text>
</comment>
<dbReference type="GO" id="GO:0005886">
    <property type="term" value="C:plasma membrane"/>
    <property type="evidence" value="ECO:0007669"/>
    <property type="project" value="UniProtKB-SubCell"/>
</dbReference>
<feature type="transmembrane region" description="Helical" evidence="8">
    <location>
        <begin position="211"/>
        <end position="231"/>
    </location>
</feature>
<feature type="transmembrane region" description="Helical" evidence="8">
    <location>
        <begin position="36"/>
        <end position="55"/>
    </location>
</feature>
<dbReference type="PROSITE" id="PS50928">
    <property type="entry name" value="ABC_TM1"/>
    <property type="match status" value="1"/>
</dbReference>
<evidence type="ECO:0000313" key="10">
    <source>
        <dbReference type="EMBL" id="PCJ02426.1"/>
    </source>
</evidence>
<dbReference type="Pfam" id="PF00528">
    <property type="entry name" value="BPD_transp_1"/>
    <property type="match status" value="1"/>
</dbReference>
<keyword evidence="7 8" id="KW-0472">Membrane</keyword>
<reference key="1">
    <citation type="submission" date="2017-08" db="EMBL/GenBank/DDBJ databases">
        <title>A dynamic microbial community with high functional redundancy inhabits the cold, oxic subseafloor aquifer.</title>
        <authorList>
            <person name="Tully B.J."/>
            <person name="Wheat C.G."/>
            <person name="Glazer B.T."/>
            <person name="Huber J.A."/>
        </authorList>
    </citation>
    <scope>NUCLEOTIDE SEQUENCE [LARGE SCALE GENOMIC DNA]</scope>
</reference>
<dbReference type="EMBL" id="NVUS01000004">
    <property type="protein sequence ID" value="PCJ02426.1"/>
    <property type="molecule type" value="Genomic_DNA"/>
</dbReference>
<proteinExistence type="inferred from homology"/>
<feature type="transmembrane region" description="Helical" evidence="8">
    <location>
        <begin position="237"/>
        <end position="255"/>
    </location>
</feature>
<name>A0A2A4Z7A2_9PROT</name>
<feature type="transmembrane region" description="Helical" evidence="8">
    <location>
        <begin position="390"/>
        <end position="411"/>
    </location>
</feature>
<dbReference type="InterPro" id="IPR000515">
    <property type="entry name" value="MetI-like"/>
</dbReference>
<dbReference type="Gene3D" id="1.10.3720.10">
    <property type="entry name" value="MetI-like"/>
    <property type="match status" value="1"/>
</dbReference>